<dbReference type="Proteomes" id="UP000259914">
    <property type="component" value="Segment"/>
</dbReference>
<evidence type="ECO:0000313" key="1">
    <source>
        <dbReference type="EMBL" id="AXH68804.1"/>
    </source>
</evidence>
<protein>
    <submittedName>
        <fullName evidence="1">Uncharacterized protein</fullName>
    </submittedName>
</protein>
<dbReference type="EMBL" id="MH590589">
    <property type="protein sequence ID" value="AXH68804.1"/>
    <property type="molecule type" value="Genomic_DNA"/>
</dbReference>
<gene>
    <name evidence="1" type="primary">96</name>
    <name evidence="1" type="ORF">SEA_SPARKLEGODDESS_96</name>
</gene>
<organism evidence="1 2">
    <name type="scientific">Streptomyces phage SparkleGoddess</name>
    <dbReference type="NCBI Taxonomy" id="2283305"/>
    <lineage>
        <taxon>Viruses</taxon>
        <taxon>Duplodnaviria</taxon>
        <taxon>Heunggongvirae</taxon>
        <taxon>Uroviricota</taxon>
        <taxon>Caudoviricetes</taxon>
        <taxon>Stanwilliamsviridae</taxon>
        <taxon>Loccivirinae</taxon>
        <taxon>Gilsonvirus</taxon>
        <taxon>Gilsonvirus comrade</taxon>
    </lineage>
</organism>
<proteinExistence type="predicted"/>
<evidence type="ECO:0000313" key="2">
    <source>
        <dbReference type="Proteomes" id="UP000259914"/>
    </source>
</evidence>
<reference evidence="1 2" key="1">
    <citation type="submission" date="2018-07" db="EMBL/GenBank/DDBJ databases">
        <authorList>
            <person name="Dixon J."/>
            <person name="Knudsen H.R."/>
            <person name="Rock W."/>
            <person name="Scott A.N."/>
            <person name="Walsdorf S.L."/>
            <person name="Layton S.R."/>
            <person name="Nayek S."/>
            <person name="Kim T."/>
            <person name="Hughes L.E."/>
            <person name="Garlena R.A."/>
            <person name="Russell D.A."/>
            <person name="Pope W.H."/>
            <person name="Jacobs-Sera D."/>
            <person name="Hatfull G.F."/>
        </authorList>
    </citation>
    <scope>NUCLEOTIDE SEQUENCE [LARGE SCALE GENOMIC DNA]</scope>
</reference>
<accession>A0A345ME23</accession>
<sequence length="33" mass="4019">MRRIKALIKTLVASKLFKVALDKWKQRKYRSNK</sequence>
<name>A0A345ME23_9CAUD</name>